<dbReference type="SUPFAM" id="SSF53335">
    <property type="entry name" value="S-adenosyl-L-methionine-dependent methyltransferases"/>
    <property type="match status" value="1"/>
</dbReference>
<dbReference type="PANTHER" id="PTHR43591">
    <property type="entry name" value="METHYLTRANSFERASE"/>
    <property type="match status" value="1"/>
</dbReference>
<keyword evidence="2" id="KW-0808">Transferase</keyword>
<dbReference type="Gene3D" id="3.40.50.150">
    <property type="entry name" value="Vaccinia Virus protein VP39"/>
    <property type="match status" value="1"/>
</dbReference>
<reference evidence="3" key="1">
    <citation type="submission" date="2018-09" db="EMBL/GenBank/DDBJ databases">
        <authorList>
            <person name="Zhu H."/>
        </authorList>
    </citation>
    <scope>NUCLEOTIDE SEQUENCE [LARGE SCALE GENOMIC DNA]</scope>
    <source>
        <strain evidence="3">K1W22B-1</strain>
    </source>
</reference>
<keyword evidence="3" id="KW-1185">Reference proteome</keyword>
<dbReference type="GO" id="GO:0032259">
    <property type="term" value="P:methylation"/>
    <property type="evidence" value="ECO:0007669"/>
    <property type="project" value="UniProtKB-KW"/>
</dbReference>
<proteinExistence type="predicted"/>
<evidence type="ECO:0000313" key="2">
    <source>
        <dbReference type="EMBL" id="RJS47591.1"/>
    </source>
</evidence>
<dbReference type="Proteomes" id="UP000276542">
    <property type="component" value="Unassembled WGS sequence"/>
</dbReference>
<dbReference type="EMBL" id="QYRP01000002">
    <property type="protein sequence ID" value="RJS47591.1"/>
    <property type="molecule type" value="Genomic_DNA"/>
</dbReference>
<name>A0A3A5HBU5_9ACTN</name>
<evidence type="ECO:0000313" key="3">
    <source>
        <dbReference type="Proteomes" id="UP000276542"/>
    </source>
</evidence>
<dbReference type="AlphaFoldDB" id="A0A3A5HBU5"/>
<dbReference type="RefSeq" id="WP_120061553.1">
    <property type="nucleotide sequence ID" value="NZ_QYRP01000002.1"/>
</dbReference>
<evidence type="ECO:0000259" key="1">
    <source>
        <dbReference type="Pfam" id="PF08241"/>
    </source>
</evidence>
<dbReference type="Pfam" id="PF08241">
    <property type="entry name" value="Methyltransf_11"/>
    <property type="match status" value="1"/>
</dbReference>
<dbReference type="InterPro" id="IPR013216">
    <property type="entry name" value="Methyltransf_11"/>
</dbReference>
<keyword evidence="2" id="KW-0489">Methyltransferase</keyword>
<comment type="caution">
    <text evidence="2">The sequence shown here is derived from an EMBL/GenBank/DDBJ whole genome shotgun (WGS) entry which is preliminary data.</text>
</comment>
<dbReference type="InterPro" id="IPR029063">
    <property type="entry name" value="SAM-dependent_MTases_sf"/>
</dbReference>
<accession>A0A3A5HBU5</accession>
<sequence>MDENAAEFVGEIPHFYDTGLGPVIFSHYATVMGARAAALAPHDVLETAAGTGIVSAELREQLPEAALVITDLNGPMLEIARSRLDGTALVETADAQSLQYADESFDVVVCQFGLMFLPDLKAGFREAARVLRPGGTFLFSVWDSHAHNPFAALADGVLSATFAEKPPPFYRVPFSMSAVDPLRELAQAAGFGAITIEVLPHATPVASWEDFAAGLVRGNPVVDQIRARGADPLDVEATVRSLLEQEFGPVPTTMPIQTVLYAATLA</sequence>
<dbReference type="OrthoDB" id="3818442at2"/>
<feature type="domain" description="Methyltransferase type 11" evidence="1">
    <location>
        <begin position="45"/>
        <end position="139"/>
    </location>
</feature>
<organism evidence="2 3">
    <name type="scientific">Nocardioides cavernaquae</name>
    <dbReference type="NCBI Taxonomy" id="2321396"/>
    <lineage>
        <taxon>Bacteria</taxon>
        <taxon>Bacillati</taxon>
        <taxon>Actinomycetota</taxon>
        <taxon>Actinomycetes</taxon>
        <taxon>Propionibacteriales</taxon>
        <taxon>Nocardioidaceae</taxon>
        <taxon>Nocardioides</taxon>
    </lineage>
</organism>
<protein>
    <submittedName>
        <fullName evidence="2">Class I SAM-dependent methyltransferase</fullName>
    </submittedName>
</protein>
<gene>
    <name evidence="2" type="ORF">D4739_16160</name>
</gene>
<dbReference type="GO" id="GO:0008757">
    <property type="term" value="F:S-adenosylmethionine-dependent methyltransferase activity"/>
    <property type="evidence" value="ECO:0007669"/>
    <property type="project" value="InterPro"/>
</dbReference>
<dbReference type="CDD" id="cd02440">
    <property type="entry name" value="AdoMet_MTases"/>
    <property type="match status" value="1"/>
</dbReference>